<feature type="transmembrane region" description="Helical" evidence="7">
    <location>
        <begin position="104"/>
        <end position="126"/>
    </location>
</feature>
<name>D6YVG4_WADCW</name>
<reference evidence="8 9" key="1">
    <citation type="journal article" date="2010" name="PLoS ONE">
        <title>The Waddlia genome: a window into chlamydial biology.</title>
        <authorList>
            <person name="Bertelli C."/>
            <person name="Collyn F."/>
            <person name="Croxatto A."/>
            <person name="Ruckert C."/>
            <person name="Polkinghorne A."/>
            <person name="Kebbi-Beghdadi C."/>
            <person name="Goesmann A."/>
            <person name="Vaughan L."/>
            <person name="Greub G."/>
        </authorList>
    </citation>
    <scope>NUCLEOTIDE SEQUENCE [LARGE SCALE GENOMIC DNA]</scope>
    <source>
        <strain evidence="9">ATCC VR-1470 / WSU 86-1044</strain>
    </source>
</reference>
<accession>D6YVG4</accession>
<comment type="similarity">
    <text evidence="2 7">Belongs to the UPF0056 (MarC) family.</text>
</comment>
<feature type="transmembrane region" description="Helical" evidence="7">
    <location>
        <begin position="164"/>
        <end position="185"/>
    </location>
</feature>
<feature type="transmembrane region" description="Helical" evidence="7">
    <location>
        <begin position="69"/>
        <end position="88"/>
    </location>
</feature>
<dbReference type="RefSeq" id="WP_013181843.1">
    <property type="nucleotide sequence ID" value="NC_014225.1"/>
</dbReference>
<dbReference type="Proteomes" id="UP000001505">
    <property type="component" value="Chromosome"/>
</dbReference>
<feature type="transmembrane region" description="Helical" evidence="7">
    <location>
        <begin position="6"/>
        <end position="27"/>
    </location>
</feature>
<keyword evidence="9" id="KW-1185">Reference proteome</keyword>
<protein>
    <recommendedName>
        <fullName evidence="7">UPF0056 inner membrane protein</fullName>
    </recommendedName>
</protein>
<evidence type="ECO:0000256" key="6">
    <source>
        <dbReference type="ARBA" id="ARBA00023136"/>
    </source>
</evidence>
<feature type="transmembrane region" description="Helical" evidence="7">
    <location>
        <begin position="39"/>
        <end position="57"/>
    </location>
</feature>
<gene>
    <name evidence="8" type="ordered locus">wcw_0758</name>
</gene>
<evidence type="ECO:0000256" key="3">
    <source>
        <dbReference type="ARBA" id="ARBA00022475"/>
    </source>
</evidence>
<dbReference type="GO" id="GO:0005886">
    <property type="term" value="C:plasma membrane"/>
    <property type="evidence" value="ECO:0007669"/>
    <property type="project" value="UniProtKB-SubCell"/>
</dbReference>
<dbReference type="AlphaFoldDB" id="D6YVG4"/>
<dbReference type="HOGENOM" id="CLU_079909_1_1_0"/>
<comment type="subcellular location">
    <subcellularLocation>
        <location evidence="7">Cell inner membrane</location>
        <topology evidence="7">Multi-pass membrane protein</topology>
    </subcellularLocation>
    <subcellularLocation>
        <location evidence="1">Cell membrane</location>
        <topology evidence="1">Multi-pass membrane protein</topology>
    </subcellularLocation>
</comment>
<evidence type="ECO:0000256" key="1">
    <source>
        <dbReference type="ARBA" id="ARBA00004651"/>
    </source>
</evidence>
<dbReference type="PANTHER" id="PTHR33508:SF10">
    <property type="entry name" value="UPF0056 INNER MEMBRANE PROTEIN YHGN"/>
    <property type="match status" value="1"/>
</dbReference>
<dbReference type="InterPro" id="IPR002771">
    <property type="entry name" value="Multi_antbiot-R_MarC"/>
</dbReference>
<evidence type="ECO:0000256" key="4">
    <source>
        <dbReference type="ARBA" id="ARBA00022692"/>
    </source>
</evidence>
<dbReference type="PANTHER" id="PTHR33508">
    <property type="entry name" value="UPF0056 MEMBRANE PROTEIN YHCE"/>
    <property type="match status" value="1"/>
</dbReference>
<evidence type="ECO:0000256" key="5">
    <source>
        <dbReference type="ARBA" id="ARBA00022989"/>
    </source>
</evidence>
<keyword evidence="5 7" id="KW-1133">Transmembrane helix</keyword>
<evidence type="ECO:0000313" key="9">
    <source>
        <dbReference type="Proteomes" id="UP000001505"/>
    </source>
</evidence>
<organism evidence="8 9">
    <name type="scientific">Waddlia chondrophila (strain ATCC VR-1470 / WSU 86-1044)</name>
    <dbReference type="NCBI Taxonomy" id="716544"/>
    <lineage>
        <taxon>Bacteria</taxon>
        <taxon>Pseudomonadati</taxon>
        <taxon>Chlamydiota</taxon>
        <taxon>Chlamydiia</taxon>
        <taxon>Parachlamydiales</taxon>
        <taxon>Waddliaceae</taxon>
        <taxon>Waddlia</taxon>
    </lineage>
</organism>
<proteinExistence type="inferred from homology"/>
<dbReference type="eggNOG" id="COG2095">
    <property type="taxonomic scope" value="Bacteria"/>
</dbReference>
<feature type="transmembrane region" description="Helical" evidence="7">
    <location>
        <begin position="132"/>
        <end position="152"/>
    </location>
</feature>
<evidence type="ECO:0000313" key="8">
    <source>
        <dbReference type="EMBL" id="ADI38125.1"/>
    </source>
</evidence>
<evidence type="ECO:0000256" key="7">
    <source>
        <dbReference type="RuleBase" id="RU362048"/>
    </source>
</evidence>
<keyword evidence="4 7" id="KW-0812">Transmembrane</keyword>
<dbReference type="STRING" id="716544.wcw_0758"/>
<dbReference type="OrthoDB" id="21094at2"/>
<dbReference type="EMBL" id="CP001928">
    <property type="protein sequence ID" value="ADI38125.1"/>
    <property type="molecule type" value="Genomic_DNA"/>
</dbReference>
<sequence>MTIFSISLVLFLIMDPIGNIASFLRMVEGIDPKKQKLILLREMLIALLAMIVFNYIGEGIYSLLQISDPAVKLSSGVILFIISVQILFPNSTGLRENLPKEEPFIIPLAIPLIAGPSLLATIMLYAHMEQSLFVMLASILCAWMAALIVMLASKPLYKALGENGLMACEKLMGMVLVLIAIQRFLDGIRQYVATF</sequence>
<evidence type="ECO:0000256" key="2">
    <source>
        <dbReference type="ARBA" id="ARBA00009784"/>
    </source>
</evidence>
<dbReference type="Pfam" id="PF01914">
    <property type="entry name" value="MarC"/>
    <property type="match status" value="1"/>
</dbReference>
<keyword evidence="6 7" id="KW-0472">Membrane</keyword>
<keyword evidence="3" id="KW-1003">Cell membrane</keyword>
<dbReference type="KEGG" id="wch:wcw_0758"/>